<evidence type="ECO:0000313" key="1">
    <source>
        <dbReference type="EMBL" id="ORY98963.1"/>
    </source>
</evidence>
<comment type="caution">
    <text evidence="1">The sequence shown here is derived from an EMBL/GenBank/DDBJ whole genome shotgun (WGS) entry which is preliminary data.</text>
</comment>
<accession>A0A1X2HIP2</accession>
<gene>
    <name evidence="1" type="ORF">BCR43DRAFT_503721</name>
</gene>
<dbReference type="EMBL" id="MCGN01000003">
    <property type="protein sequence ID" value="ORY98963.1"/>
    <property type="molecule type" value="Genomic_DNA"/>
</dbReference>
<sequence>MDPLVCLYGRPNQVVHASNDSHCALTLLLRKTKSSVNAIGLGDVDFIPGELLLKAFSSLDSEYKADAVILMHELEVMLLETSGPHDLADRPQFGFDHINGIFGSLTMFRATIEKYPYAELCVVPKLKL</sequence>
<dbReference type="OrthoDB" id="2425129at2759"/>
<dbReference type="AlphaFoldDB" id="A0A1X2HIP2"/>
<organism evidence="1 2">
    <name type="scientific">Syncephalastrum racemosum</name>
    <name type="common">Filamentous fungus</name>
    <dbReference type="NCBI Taxonomy" id="13706"/>
    <lineage>
        <taxon>Eukaryota</taxon>
        <taxon>Fungi</taxon>
        <taxon>Fungi incertae sedis</taxon>
        <taxon>Mucoromycota</taxon>
        <taxon>Mucoromycotina</taxon>
        <taxon>Mucoromycetes</taxon>
        <taxon>Mucorales</taxon>
        <taxon>Syncephalastraceae</taxon>
        <taxon>Syncephalastrum</taxon>
    </lineage>
</organism>
<dbReference type="Proteomes" id="UP000242180">
    <property type="component" value="Unassembled WGS sequence"/>
</dbReference>
<dbReference type="InParanoid" id="A0A1X2HIP2"/>
<proteinExistence type="predicted"/>
<name>A0A1X2HIP2_SYNRA</name>
<keyword evidence="2" id="KW-1185">Reference proteome</keyword>
<evidence type="ECO:0000313" key="2">
    <source>
        <dbReference type="Proteomes" id="UP000242180"/>
    </source>
</evidence>
<protein>
    <submittedName>
        <fullName evidence="1">Uncharacterized protein</fullName>
    </submittedName>
</protein>
<reference evidence="1 2" key="1">
    <citation type="submission" date="2016-07" db="EMBL/GenBank/DDBJ databases">
        <title>Pervasive Adenine N6-methylation of Active Genes in Fungi.</title>
        <authorList>
            <consortium name="DOE Joint Genome Institute"/>
            <person name="Mondo S.J."/>
            <person name="Dannebaum R.O."/>
            <person name="Kuo R.C."/>
            <person name="Labutti K."/>
            <person name="Haridas S."/>
            <person name="Kuo A."/>
            <person name="Salamov A."/>
            <person name="Ahrendt S.R."/>
            <person name="Lipzen A."/>
            <person name="Sullivan W."/>
            <person name="Andreopoulos W.B."/>
            <person name="Clum A."/>
            <person name="Lindquist E."/>
            <person name="Daum C."/>
            <person name="Ramamoorthy G.K."/>
            <person name="Gryganskyi A."/>
            <person name="Culley D."/>
            <person name="Magnuson J.K."/>
            <person name="James T.Y."/>
            <person name="O'Malley M.A."/>
            <person name="Stajich J.E."/>
            <person name="Spatafora J.W."/>
            <person name="Visel A."/>
            <person name="Grigoriev I.V."/>
        </authorList>
    </citation>
    <scope>NUCLEOTIDE SEQUENCE [LARGE SCALE GENOMIC DNA]</scope>
    <source>
        <strain evidence="1 2">NRRL 2496</strain>
    </source>
</reference>